<evidence type="ECO:0008006" key="4">
    <source>
        <dbReference type="Google" id="ProtNLM"/>
    </source>
</evidence>
<keyword evidence="1" id="KW-0472">Membrane</keyword>
<comment type="caution">
    <text evidence="2">The sequence shown here is derived from an EMBL/GenBank/DDBJ whole genome shotgun (WGS) entry which is preliminary data.</text>
</comment>
<sequence>MSRPMSRSVNPSRWSIAVLACAGAALVAAFVLGPAALLRARYPQFQDQSVMSELLGRGLVEYWGSGVRTYPPGLAKMVDYWFEWHAIKIVISVLLTVVLGLLAATLWRRSLTAGVGYVVAAISTTVLSLFSVFLAVLNIQSTVAPVVALLPMLSADDADGQTAQSLIENGVRSGDTRPPLLELLTQVEHYNWAVVAATAVVIAVVATGTVIAFRRYRSADGAHRRMFVALGSLGAVMTIVMALLFVAAIVAVVDPGAALLGAVGL</sequence>
<evidence type="ECO:0000313" key="2">
    <source>
        <dbReference type="EMBL" id="MCZ4518106.1"/>
    </source>
</evidence>
<protein>
    <recommendedName>
        <fullName evidence="4">Integral membrane protein</fullName>
    </recommendedName>
</protein>
<feature type="transmembrane region" description="Helical" evidence="1">
    <location>
        <begin position="226"/>
        <end position="253"/>
    </location>
</feature>
<evidence type="ECO:0000256" key="1">
    <source>
        <dbReference type="SAM" id="Phobius"/>
    </source>
</evidence>
<feature type="transmembrane region" description="Helical" evidence="1">
    <location>
        <begin position="190"/>
        <end position="214"/>
    </location>
</feature>
<gene>
    <name evidence="2" type="ORF">O4220_06210</name>
</gene>
<name>A0ABT4MAW8_9NOCA</name>
<organism evidence="2 3">
    <name type="scientific">Rhodococcus ruber</name>
    <dbReference type="NCBI Taxonomy" id="1830"/>
    <lineage>
        <taxon>Bacteria</taxon>
        <taxon>Bacillati</taxon>
        <taxon>Actinomycetota</taxon>
        <taxon>Actinomycetes</taxon>
        <taxon>Mycobacteriales</taxon>
        <taxon>Nocardiaceae</taxon>
        <taxon>Rhodococcus</taxon>
    </lineage>
</organism>
<feature type="transmembrane region" description="Helical" evidence="1">
    <location>
        <begin position="114"/>
        <end position="137"/>
    </location>
</feature>
<feature type="transmembrane region" description="Helical" evidence="1">
    <location>
        <begin position="86"/>
        <end position="107"/>
    </location>
</feature>
<dbReference type="Proteomes" id="UP001081071">
    <property type="component" value="Unassembled WGS sequence"/>
</dbReference>
<keyword evidence="3" id="KW-1185">Reference proteome</keyword>
<proteinExistence type="predicted"/>
<keyword evidence="1" id="KW-1133">Transmembrane helix</keyword>
<dbReference type="EMBL" id="JAPWIJ010000002">
    <property type="protein sequence ID" value="MCZ4518106.1"/>
    <property type="molecule type" value="Genomic_DNA"/>
</dbReference>
<keyword evidence="1" id="KW-0812">Transmembrane</keyword>
<evidence type="ECO:0000313" key="3">
    <source>
        <dbReference type="Proteomes" id="UP001081071"/>
    </source>
</evidence>
<accession>A0ABT4MAW8</accession>
<reference evidence="2" key="1">
    <citation type="submission" date="2022-12" db="EMBL/GenBank/DDBJ databases">
        <authorList>
            <person name="Krivoruchko A.V."/>
            <person name="Elkin A."/>
        </authorList>
    </citation>
    <scope>NUCLEOTIDE SEQUENCE</scope>
    <source>
        <strain evidence="2">IEGM 1391</strain>
    </source>
</reference>